<sequence>MLTIFWLPSEGISPIAARSLLAIVTLWGVGTLWRVCSRWRVRTTLGVTLRRVTSWGITLSGRRIATIRLPICWLWCISSRRGDRLIDA</sequence>
<reference evidence="2" key="1">
    <citation type="submission" date="2014-09" db="EMBL/GenBank/DDBJ databases">
        <authorList>
            <person name="Magalhaes I.L.F."/>
            <person name="Oliveira U."/>
            <person name="Santos F.R."/>
            <person name="Vidigal T.H.D.A."/>
            <person name="Brescovit A.D."/>
            <person name="Santos A.J."/>
        </authorList>
    </citation>
    <scope>NUCLEOTIDE SEQUENCE</scope>
    <source>
        <tissue evidence="2">Shoot tissue taken approximately 20 cm above the soil surface</tissue>
    </source>
</reference>
<accession>A0A0A9DUT2</accession>
<keyword evidence="1" id="KW-1133">Transmembrane helix</keyword>
<dbReference type="EMBL" id="GBRH01207442">
    <property type="protein sequence ID" value="JAD90453.1"/>
    <property type="molecule type" value="Transcribed_RNA"/>
</dbReference>
<organism evidence="2">
    <name type="scientific">Arundo donax</name>
    <name type="common">Giant reed</name>
    <name type="synonym">Donax arundinaceus</name>
    <dbReference type="NCBI Taxonomy" id="35708"/>
    <lineage>
        <taxon>Eukaryota</taxon>
        <taxon>Viridiplantae</taxon>
        <taxon>Streptophyta</taxon>
        <taxon>Embryophyta</taxon>
        <taxon>Tracheophyta</taxon>
        <taxon>Spermatophyta</taxon>
        <taxon>Magnoliopsida</taxon>
        <taxon>Liliopsida</taxon>
        <taxon>Poales</taxon>
        <taxon>Poaceae</taxon>
        <taxon>PACMAD clade</taxon>
        <taxon>Arundinoideae</taxon>
        <taxon>Arundineae</taxon>
        <taxon>Arundo</taxon>
    </lineage>
</organism>
<name>A0A0A9DUT2_ARUDO</name>
<evidence type="ECO:0000313" key="2">
    <source>
        <dbReference type="EMBL" id="JAD90453.1"/>
    </source>
</evidence>
<keyword evidence="1" id="KW-0812">Transmembrane</keyword>
<protein>
    <submittedName>
        <fullName evidence="2">Uncharacterized protein</fullName>
    </submittedName>
</protein>
<dbReference type="AlphaFoldDB" id="A0A0A9DUT2"/>
<feature type="transmembrane region" description="Helical" evidence="1">
    <location>
        <begin position="15"/>
        <end position="33"/>
    </location>
</feature>
<evidence type="ECO:0000256" key="1">
    <source>
        <dbReference type="SAM" id="Phobius"/>
    </source>
</evidence>
<keyword evidence="1" id="KW-0472">Membrane</keyword>
<proteinExistence type="predicted"/>
<reference evidence="2" key="2">
    <citation type="journal article" date="2015" name="Data Brief">
        <title>Shoot transcriptome of the giant reed, Arundo donax.</title>
        <authorList>
            <person name="Barrero R.A."/>
            <person name="Guerrero F.D."/>
            <person name="Moolhuijzen P."/>
            <person name="Goolsby J.A."/>
            <person name="Tidwell J."/>
            <person name="Bellgard S.E."/>
            <person name="Bellgard M.I."/>
        </authorList>
    </citation>
    <scope>NUCLEOTIDE SEQUENCE</scope>
    <source>
        <tissue evidence="2">Shoot tissue taken approximately 20 cm above the soil surface</tissue>
    </source>
</reference>